<reference evidence="2 3" key="1">
    <citation type="submission" date="2015-06" db="EMBL/GenBank/DDBJ databases">
        <title>New insights into the roles of widespread benthic archaea in carbon and nitrogen cycling.</title>
        <authorList>
            <person name="Lazar C.S."/>
            <person name="Baker B.J."/>
            <person name="Seitz K.W."/>
            <person name="Hyde A.S."/>
            <person name="Dick G.J."/>
            <person name="Hinrichs K.-U."/>
            <person name="Teske A.P."/>
        </authorList>
    </citation>
    <scope>NUCLEOTIDE SEQUENCE [LARGE SCALE GENOMIC DNA]</scope>
    <source>
        <strain evidence="2">SG8-32-1</strain>
    </source>
</reference>
<feature type="transmembrane region" description="Helical" evidence="1">
    <location>
        <begin position="348"/>
        <end position="370"/>
    </location>
</feature>
<keyword evidence="1" id="KW-1133">Transmembrane helix</keyword>
<evidence type="ECO:0000313" key="3">
    <source>
        <dbReference type="Proteomes" id="UP000037237"/>
    </source>
</evidence>
<dbReference type="EMBL" id="LFWU01000159">
    <property type="protein sequence ID" value="KON29359.1"/>
    <property type="molecule type" value="Genomic_DNA"/>
</dbReference>
<keyword evidence="1" id="KW-0812">Transmembrane</keyword>
<feature type="transmembrane region" description="Helical" evidence="1">
    <location>
        <begin position="145"/>
        <end position="163"/>
    </location>
</feature>
<evidence type="ECO:0000313" key="2">
    <source>
        <dbReference type="EMBL" id="KON29359.1"/>
    </source>
</evidence>
<feature type="transmembrane region" description="Helical" evidence="1">
    <location>
        <begin position="213"/>
        <end position="236"/>
    </location>
</feature>
<protein>
    <submittedName>
        <fullName evidence="2">Uncharacterized protein</fullName>
    </submittedName>
</protein>
<feature type="transmembrane region" description="Helical" evidence="1">
    <location>
        <begin position="451"/>
        <end position="476"/>
    </location>
</feature>
<name>A0A0M0BLS1_9ARCH</name>
<accession>A0A0M0BLS1</accession>
<dbReference type="AlphaFoldDB" id="A0A0M0BLS1"/>
<feature type="transmembrane region" description="Helical" evidence="1">
    <location>
        <begin position="62"/>
        <end position="82"/>
    </location>
</feature>
<evidence type="ECO:0000256" key="1">
    <source>
        <dbReference type="SAM" id="Phobius"/>
    </source>
</evidence>
<comment type="caution">
    <text evidence="2">The sequence shown here is derived from an EMBL/GenBank/DDBJ whole genome shotgun (WGS) entry which is preliminary data.</text>
</comment>
<keyword evidence="1" id="KW-0472">Membrane</keyword>
<feature type="transmembrane region" description="Helical" evidence="1">
    <location>
        <begin position="488"/>
        <end position="510"/>
    </location>
</feature>
<gene>
    <name evidence="2" type="ORF">AC477_05985</name>
</gene>
<feature type="transmembrane region" description="Helical" evidence="1">
    <location>
        <begin position="169"/>
        <end position="192"/>
    </location>
</feature>
<proteinExistence type="predicted"/>
<feature type="transmembrane region" description="Helical" evidence="1">
    <location>
        <begin position="281"/>
        <end position="302"/>
    </location>
</feature>
<feature type="transmembrane region" description="Helical" evidence="1">
    <location>
        <begin position="418"/>
        <end position="439"/>
    </location>
</feature>
<sequence>MKLLEAWRLSRQPYKEVVYRSIAEERGRMWWGGFGRGNYGTDQQNDLDLTKKALRIAKWDKLMVAIFNVLAAVIPFTAQFFGSPIIGLTSAISLSLAVTFGFTALYAIQTLSSFISTESSVLLATLPLKPEKFSLITIFSFVRSVDYMVVGSIVSQVFLVAFYTGSPFAVLLMFVVSIMNGILAVATALWFSGVFTKNLFRGGRSRGNTALRLLFILMWGSLLMGVSLLISLPYYVVPSVESFLINSSQLSTLILCLFHPFSAGITIANIGHPIASGFTTLISSISLIVYVVVSGFSGKWILKTVKQISHGTNIKLTRVTAKDFSIKTRKPLFGFVIKDLKISSRNPATAFFFALPVLETVIMSFLLANFEVLRASTLLVSTFMGGIFVLLMPLALLNSEGAGLEYTKSLPLGLNQIILSKTLISVLTYLPVPIVLFIMAMLKPLTSPLTLLIPIFILLAVASASVFEIQLFLIIVTKGKISALVHDLKKLVVGITTLLIPLVAYSITYLVSFSHIFAVLIMGAISTLELALAIYLIRQNKK</sequence>
<organism evidence="2 3">
    <name type="scientific">miscellaneous Crenarchaeota group-1 archaeon SG8-32-1</name>
    <dbReference type="NCBI Taxonomy" id="1685124"/>
    <lineage>
        <taxon>Archaea</taxon>
        <taxon>Candidatus Bathyarchaeota</taxon>
        <taxon>MCG-1</taxon>
    </lineage>
</organism>
<dbReference type="Proteomes" id="UP000037237">
    <property type="component" value="Unassembled WGS sequence"/>
</dbReference>
<feature type="transmembrane region" description="Helical" evidence="1">
    <location>
        <begin position="516"/>
        <end position="537"/>
    </location>
</feature>
<feature type="transmembrane region" description="Helical" evidence="1">
    <location>
        <begin position="88"/>
        <end position="108"/>
    </location>
</feature>
<feature type="transmembrane region" description="Helical" evidence="1">
    <location>
        <begin position="376"/>
        <end position="397"/>
    </location>
</feature>